<evidence type="ECO:0000313" key="1">
    <source>
        <dbReference type="EMBL" id="JAW15516.1"/>
    </source>
</evidence>
<organism evidence="1">
    <name type="scientific">Panstrongylus lignarius</name>
    <dbReference type="NCBI Taxonomy" id="156445"/>
    <lineage>
        <taxon>Eukaryota</taxon>
        <taxon>Metazoa</taxon>
        <taxon>Ecdysozoa</taxon>
        <taxon>Arthropoda</taxon>
        <taxon>Hexapoda</taxon>
        <taxon>Insecta</taxon>
        <taxon>Pterygota</taxon>
        <taxon>Neoptera</taxon>
        <taxon>Paraneoptera</taxon>
        <taxon>Hemiptera</taxon>
        <taxon>Heteroptera</taxon>
        <taxon>Panheteroptera</taxon>
        <taxon>Cimicomorpha</taxon>
        <taxon>Reduviidae</taxon>
        <taxon>Triatominae</taxon>
        <taxon>Panstrongylus</taxon>
    </lineage>
</organism>
<dbReference type="AlphaFoldDB" id="A0A224XSL6"/>
<name>A0A224XSL6_9HEMI</name>
<protein>
    <submittedName>
        <fullName evidence="1">Uncharacterized protein</fullName>
    </submittedName>
</protein>
<proteinExistence type="predicted"/>
<reference evidence="1" key="1">
    <citation type="journal article" date="2018" name="PLoS Negl. Trop. Dis.">
        <title>An insight into the salivary gland and fat body transcriptome of Panstrongylus lignarius (Hemiptera: Heteroptera), the main vector of Chagas disease in Peru.</title>
        <authorList>
            <person name="Nevoa J.C."/>
            <person name="Mendes M.T."/>
            <person name="da Silva M.V."/>
            <person name="Soares S.C."/>
            <person name="Oliveira C.J.F."/>
            <person name="Ribeiro J.M.C."/>
        </authorList>
    </citation>
    <scope>NUCLEOTIDE SEQUENCE</scope>
</reference>
<sequence>MALPACALTFHSCDPSAASQKFTIAPSQLAMAPKPASRSSHKFPHSSNSELFCPSGSFSRCFAKKTRGNVRSCLSRMQSWL</sequence>
<accession>A0A224XSL6</accession>
<dbReference type="EMBL" id="GFTR01000910">
    <property type="protein sequence ID" value="JAW15516.1"/>
    <property type="molecule type" value="Transcribed_RNA"/>
</dbReference>